<sequence>MTGDYKDVKNIVFLSDACGGQNKNMLMTQFGMWFSKKYGVDILHLYPVRGHSFNQCDRNFGVFKNSLKNLPVVQNFKTYLTKLVTCRENPSQFTVLLDPTIIKTFKDALTPLFLKKPVTKGNTFAI</sequence>
<reference evidence="2" key="1">
    <citation type="submission" date="2025-08" db="UniProtKB">
        <authorList>
            <consortium name="RefSeq"/>
        </authorList>
    </citation>
    <scope>IDENTIFICATION</scope>
</reference>
<dbReference type="RefSeq" id="XP_026682546.1">
    <property type="nucleotide sequence ID" value="XM_026826745.1"/>
</dbReference>
<dbReference type="AlphaFoldDB" id="A0A3Q0J299"/>
<dbReference type="KEGG" id="dci:113469220"/>
<gene>
    <name evidence="2" type="primary">LOC113469220</name>
</gene>
<proteinExistence type="predicted"/>
<protein>
    <submittedName>
        <fullName evidence="2">Uncharacterized protein LOC113469220</fullName>
    </submittedName>
</protein>
<accession>A0A3Q0J299</accession>
<dbReference type="PaxDb" id="121845-A0A3Q0J299"/>
<name>A0A3Q0J299_DIACI</name>
<dbReference type="Proteomes" id="UP000079169">
    <property type="component" value="Unplaced"/>
</dbReference>
<keyword evidence="1" id="KW-1185">Reference proteome</keyword>
<dbReference type="GeneID" id="113469220"/>
<evidence type="ECO:0000313" key="1">
    <source>
        <dbReference type="Proteomes" id="UP000079169"/>
    </source>
</evidence>
<organism evidence="1 2">
    <name type="scientific">Diaphorina citri</name>
    <name type="common">Asian citrus psyllid</name>
    <dbReference type="NCBI Taxonomy" id="121845"/>
    <lineage>
        <taxon>Eukaryota</taxon>
        <taxon>Metazoa</taxon>
        <taxon>Ecdysozoa</taxon>
        <taxon>Arthropoda</taxon>
        <taxon>Hexapoda</taxon>
        <taxon>Insecta</taxon>
        <taxon>Pterygota</taxon>
        <taxon>Neoptera</taxon>
        <taxon>Paraneoptera</taxon>
        <taxon>Hemiptera</taxon>
        <taxon>Sternorrhyncha</taxon>
        <taxon>Psylloidea</taxon>
        <taxon>Psyllidae</taxon>
        <taxon>Diaphorininae</taxon>
        <taxon>Diaphorina</taxon>
    </lineage>
</organism>
<evidence type="ECO:0000313" key="2">
    <source>
        <dbReference type="RefSeq" id="XP_026682546.1"/>
    </source>
</evidence>